<dbReference type="PANTHER" id="PTHR42695">
    <property type="entry name" value="GLUTAMINE AMIDOTRANSFERASE YLR126C-RELATED"/>
    <property type="match status" value="1"/>
</dbReference>
<keyword evidence="2" id="KW-0315">Glutamine amidotransferase</keyword>
<dbReference type="CDD" id="cd01741">
    <property type="entry name" value="GATase1_1"/>
    <property type="match status" value="1"/>
</dbReference>
<sequence length="253" mass="27537">MKIGILAAGISPEELRSRHGSYAEMFIALLGASEPSFGFRTYEVRNDDFPDAATDCDGWIITGSACGVYDNLPWMVRLKQLVLAIYQSGRPLVGICFGHQIVASAFGARVEKFDGGWGVGRQYYRIEGRHAFVEPDTRGFTINAMHQDQVLEQPAGAKIFATSDFCRFAGLVYDDRIFTLQAHPEFSLEFEAALLKLRSGAVIPQAVAEGALATLAPDASLDSALVARWMVRFLTGLEGPLDGAEAAGPKTER</sequence>
<dbReference type="EMBL" id="BMLT01000008">
    <property type="protein sequence ID" value="GGO84629.1"/>
    <property type="molecule type" value="Genomic_DNA"/>
</dbReference>
<evidence type="ECO:0000313" key="3">
    <source>
        <dbReference type="Proteomes" id="UP000599578"/>
    </source>
</evidence>
<protein>
    <submittedName>
        <fullName evidence="2">Glutamine amidotransferase</fullName>
    </submittedName>
</protein>
<dbReference type="Gene3D" id="3.40.50.880">
    <property type="match status" value="1"/>
</dbReference>
<dbReference type="InterPro" id="IPR017926">
    <property type="entry name" value="GATASE"/>
</dbReference>
<gene>
    <name evidence="2" type="ORF">GCM10011348_31290</name>
</gene>
<dbReference type="GO" id="GO:0005829">
    <property type="term" value="C:cytosol"/>
    <property type="evidence" value="ECO:0007669"/>
    <property type="project" value="TreeGrafter"/>
</dbReference>
<accession>A0A917ZM44</accession>
<dbReference type="InterPro" id="IPR044992">
    <property type="entry name" value="ChyE-like"/>
</dbReference>
<organism evidence="2 3">
    <name type="scientific">Marinobacterium nitratireducens</name>
    <dbReference type="NCBI Taxonomy" id="518897"/>
    <lineage>
        <taxon>Bacteria</taxon>
        <taxon>Pseudomonadati</taxon>
        <taxon>Pseudomonadota</taxon>
        <taxon>Gammaproteobacteria</taxon>
        <taxon>Oceanospirillales</taxon>
        <taxon>Oceanospirillaceae</taxon>
        <taxon>Marinobacterium</taxon>
    </lineage>
</organism>
<evidence type="ECO:0000313" key="2">
    <source>
        <dbReference type="EMBL" id="GGO84629.1"/>
    </source>
</evidence>
<reference evidence="2 3" key="1">
    <citation type="journal article" date="2014" name="Int. J. Syst. Evol. Microbiol.">
        <title>Complete genome sequence of Corynebacterium casei LMG S-19264T (=DSM 44701T), isolated from a smear-ripened cheese.</title>
        <authorList>
            <consortium name="US DOE Joint Genome Institute (JGI-PGF)"/>
            <person name="Walter F."/>
            <person name="Albersmeier A."/>
            <person name="Kalinowski J."/>
            <person name="Ruckert C."/>
        </authorList>
    </citation>
    <scope>NUCLEOTIDE SEQUENCE [LARGE SCALE GENOMIC DNA]</scope>
    <source>
        <strain evidence="2 3">CGMCC 1.7286</strain>
    </source>
</reference>
<keyword evidence="3" id="KW-1185">Reference proteome</keyword>
<dbReference type="AlphaFoldDB" id="A0A917ZM44"/>
<dbReference type="RefSeq" id="WP_188861544.1">
    <property type="nucleotide sequence ID" value="NZ_BMLT01000008.1"/>
</dbReference>
<proteinExistence type="predicted"/>
<comment type="caution">
    <text evidence="2">The sequence shown here is derived from an EMBL/GenBank/DDBJ whole genome shotgun (WGS) entry which is preliminary data.</text>
</comment>
<evidence type="ECO:0000259" key="1">
    <source>
        <dbReference type="Pfam" id="PF00117"/>
    </source>
</evidence>
<dbReference type="Pfam" id="PF00117">
    <property type="entry name" value="GATase"/>
    <property type="match status" value="1"/>
</dbReference>
<dbReference type="PROSITE" id="PS51273">
    <property type="entry name" value="GATASE_TYPE_1"/>
    <property type="match status" value="1"/>
</dbReference>
<dbReference type="SUPFAM" id="SSF52317">
    <property type="entry name" value="Class I glutamine amidotransferase-like"/>
    <property type="match status" value="1"/>
</dbReference>
<dbReference type="InterPro" id="IPR029062">
    <property type="entry name" value="Class_I_gatase-like"/>
</dbReference>
<name>A0A917ZM44_9GAMM</name>
<dbReference type="Proteomes" id="UP000599578">
    <property type="component" value="Unassembled WGS sequence"/>
</dbReference>
<dbReference type="PANTHER" id="PTHR42695:SF5">
    <property type="entry name" value="GLUTAMINE AMIDOTRANSFERASE YLR126C-RELATED"/>
    <property type="match status" value="1"/>
</dbReference>
<feature type="domain" description="Glutamine amidotransferase" evidence="1">
    <location>
        <begin position="51"/>
        <end position="189"/>
    </location>
</feature>